<dbReference type="GO" id="GO:0046872">
    <property type="term" value="F:metal ion binding"/>
    <property type="evidence" value="ECO:0007669"/>
    <property type="project" value="UniProtKB-KW"/>
</dbReference>
<feature type="active site" description="Proton acceptor" evidence="5">
    <location>
        <position position="222"/>
    </location>
</feature>
<dbReference type="EMBL" id="CAKKNE010000002">
    <property type="protein sequence ID" value="CAH0367404.1"/>
    <property type="molecule type" value="Genomic_DNA"/>
</dbReference>
<dbReference type="PRINTS" id="PR00072">
    <property type="entry name" value="MALOXRDTASE"/>
</dbReference>
<dbReference type="InterPro" id="IPR046346">
    <property type="entry name" value="Aminoacid_DH-like_N_sf"/>
</dbReference>
<dbReference type="GO" id="GO:0005739">
    <property type="term" value="C:mitochondrion"/>
    <property type="evidence" value="ECO:0007669"/>
    <property type="project" value="TreeGrafter"/>
</dbReference>
<evidence type="ECO:0000256" key="6">
    <source>
        <dbReference type="PIRSR" id="PIRSR000106-2"/>
    </source>
</evidence>
<proteinExistence type="inferred from homology"/>
<organism evidence="10 11">
    <name type="scientific">Pelagomonas calceolata</name>
    <dbReference type="NCBI Taxonomy" id="35677"/>
    <lineage>
        <taxon>Eukaryota</taxon>
        <taxon>Sar</taxon>
        <taxon>Stramenopiles</taxon>
        <taxon>Ochrophyta</taxon>
        <taxon>Pelagophyceae</taxon>
        <taxon>Pelagomonadales</taxon>
        <taxon>Pelagomonadaceae</taxon>
        <taxon>Pelagomonas</taxon>
    </lineage>
</organism>
<dbReference type="GO" id="GO:0004471">
    <property type="term" value="F:malate dehydrogenase (decarboxylating) (NAD+) activity"/>
    <property type="evidence" value="ECO:0007669"/>
    <property type="project" value="TreeGrafter"/>
</dbReference>
<dbReference type="InterPro" id="IPR036291">
    <property type="entry name" value="NAD(P)-bd_dom_sf"/>
</dbReference>
<name>A0A8J2WU77_9STRA</name>
<dbReference type="Proteomes" id="UP000789595">
    <property type="component" value="Unassembled WGS sequence"/>
</dbReference>
<feature type="active site" description="Proton donor" evidence="5">
    <location>
        <position position="151"/>
    </location>
</feature>
<feature type="binding site" evidence="6">
    <location>
        <position position="204"/>
    </location>
    <ligand>
        <name>(S)-malate</name>
        <dbReference type="ChEBI" id="CHEBI:15589"/>
    </ligand>
</feature>
<feature type="domain" description="Malic enzyme NAD-binding" evidence="8">
    <location>
        <begin position="318"/>
        <end position="584"/>
    </location>
</feature>
<dbReference type="SUPFAM" id="SSF53223">
    <property type="entry name" value="Aminoacid dehydrogenase-like, N-terminal domain"/>
    <property type="match status" value="1"/>
</dbReference>
<dbReference type="Pfam" id="PF03949">
    <property type="entry name" value="Malic_M"/>
    <property type="match status" value="1"/>
</dbReference>
<comment type="similarity">
    <text evidence="2">Belongs to the malic enzymes family.</text>
</comment>
<dbReference type="NCBIfam" id="NF010052">
    <property type="entry name" value="PRK13529.1"/>
    <property type="match status" value="1"/>
</dbReference>
<feature type="binding site" evidence="7">
    <location>
        <position position="294"/>
    </location>
    <ligand>
        <name>a divalent metal cation</name>
        <dbReference type="ChEBI" id="CHEBI:60240"/>
    </ligand>
</feature>
<feature type="binding site" evidence="7">
    <location>
        <position position="293"/>
    </location>
    <ligand>
        <name>a divalent metal cation</name>
        <dbReference type="ChEBI" id="CHEBI:60240"/>
    </ligand>
</feature>
<dbReference type="OrthoDB" id="5365701at2759"/>
<dbReference type="SUPFAM" id="SSF51735">
    <property type="entry name" value="NAD(P)-binding Rossmann-fold domains"/>
    <property type="match status" value="1"/>
</dbReference>
<evidence type="ECO:0000256" key="2">
    <source>
        <dbReference type="ARBA" id="ARBA00008785"/>
    </source>
</evidence>
<dbReference type="PANTHER" id="PTHR23406">
    <property type="entry name" value="MALIC ENZYME-RELATED"/>
    <property type="match status" value="1"/>
</dbReference>
<evidence type="ECO:0000313" key="11">
    <source>
        <dbReference type="Proteomes" id="UP000789595"/>
    </source>
</evidence>
<dbReference type="PANTHER" id="PTHR23406:SF32">
    <property type="entry name" value="NADP-DEPENDENT MALIC ENZYME"/>
    <property type="match status" value="1"/>
</dbReference>
<evidence type="ECO:0000256" key="7">
    <source>
        <dbReference type="PIRSR" id="PIRSR000106-3"/>
    </source>
</evidence>
<feature type="binding site" evidence="7">
    <location>
        <position position="317"/>
    </location>
    <ligand>
        <name>a divalent metal cation</name>
        <dbReference type="ChEBI" id="CHEBI:60240"/>
    </ligand>
</feature>
<evidence type="ECO:0008006" key="12">
    <source>
        <dbReference type="Google" id="ProtNLM"/>
    </source>
</evidence>
<dbReference type="Gene3D" id="3.40.50.10380">
    <property type="entry name" value="Malic enzyme, N-terminal domain"/>
    <property type="match status" value="1"/>
</dbReference>
<reference evidence="10" key="1">
    <citation type="submission" date="2021-11" db="EMBL/GenBank/DDBJ databases">
        <authorList>
            <consortium name="Genoscope - CEA"/>
            <person name="William W."/>
        </authorList>
    </citation>
    <scope>NUCLEOTIDE SEQUENCE</scope>
</reference>
<dbReference type="GO" id="GO:0051287">
    <property type="term" value="F:NAD binding"/>
    <property type="evidence" value="ECO:0007669"/>
    <property type="project" value="InterPro"/>
</dbReference>
<feature type="binding site" evidence="6">
    <location>
        <position position="471"/>
    </location>
    <ligand>
        <name>(S)-malate</name>
        <dbReference type="ChEBI" id="CHEBI:15589"/>
    </ligand>
</feature>
<comment type="cofactor">
    <cofactor evidence="7">
        <name>Mg(2+)</name>
        <dbReference type="ChEBI" id="CHEBI:18420"/>
    </cofactor>
    <cofactor evidence="7">
        <name>Mn(2+)</name>
        <dbReference type="ChEBI" id="CHEBI:29035"/>
    </cofactor>
    <text evidence="7">Divalent metal cations. Prefers magnesium or manganese.</text>
</comment>
<keyword evidence="11" id="KW-1185">Reference proteome</keyword>
<gene>
    <name evidence="10" type="ORF">PECAL_2P04230</name>
</gene>
<evidence type="ECO:0000256" key="4">
    <source>
        <dbReference type="ARBA" id="ARBA00023002"/>
    </source>
</evidence>
<evidence type="ECO:0000256" key="1">
    <source>
        <dbReference type="ARBA" id="ARBA00001936"/>
    </source>
</evidence>
<evidence type="ECO:0000313" key="10">
    <source>
        <dbReference type="EMBL" id="CAH0367404.1"/>
    </source>
</evidence>
<dbReference type="InterPro" id="IPR012301">
    <property type="entry name" value="Malic_N_dom"/>
</dbReference>
<dbReference type="InterPro" id="IPR001891">
    <property type="entry name" value="Malic_OxRdtase"/>
</dbReference>
<dbReference type="InterPro" id="IPR037062">
    <property type="entry name" value="Malic_N_dom_sf"/>
</dbReference>
<comment type="caution">
    <text evidence="10">The sequence shown here is derived from an EMBL/GenBank/DDBJ whole genome shotgun (WGS) entry which is preliminary data.</text>
</comment>
<protein>
    <recommendedName>
        <fullName evidence="12">Malic enzyme</fullName>
    </recommendedName>
</protein>
<dbReference type="CDD" id="cd05312">
    <property type="entry name" value="NAD_bind_1_malic_enz"/>
    <property type="match status" value="1"/>
</dbReference>
<dbReference type="GO" id="GO:0006108">
    <property type="term" value="P:malate metabolic process"/>
    <property type="evidence" value="ECO:0007669"/>
    <property type="project" value="TreeGrafter"/>
</dbReference>
<keyword evidence="4" id="KW-0560">Oxidoreductase</keyword>
<feature type="domain" description="Malic enzyme N-terminal" evidence="9">
    <location>
        <begin position="128"/>
        <end position="308"/>
    </location>
</feature>
<comment type="cofactor">
    <cofactor evidence="1">
        <name>Mn(2+)</name>
        <dbReference type="ChEBI" id="CHEBI:29035"/>
    </cofactor>
</comment>
<keyword evidence="3 7" id="KW-0479">Metal-binding</keyword>
<dbReference type="AlphaFoldDB" id="A0A8J2WU77"/>
<dbReference type="SMART" id="SM00919">
    <property type="entry name" value="Malic_M"/>
    <property type="match status" value="1"/>
</dbReference>
<sequence length="626" mass="68368">MLLARRLGRARHATTIRAVSAKDASIAYQKEKAVESDSCAIVDKGTVGPYRLRRPLKIPLSHRGMEVIQDPLYNKGTAFEPAERDRLGLRGLLPPKVSSMDEQCARIMLRLRSFEDDIQKHMYLSELHDRNETLFHRVVVRHIGELAPLIYTPTVGQACLEFGHMFKRPRGMYFSADDIGQMNAMVQNWPMKDVRVVVVTDGSRILGLGDLGANGMGIPIGKLALYCAAGGIAPHRVLPVVVDVGTNNVELREDPLYLGLKRPRLTGAAYYEVVDEFVTAVLHRWPKTLIQFEDFESSVAQPLLDRYRDKILCFNDDIQGTGATVLAGVLACLRQTGKTAQDLKDQRIVMCGAGSAGVGVSTVIKDAMIAAGLSEEEARSRFYVLEKEGLLAKQGMSPADYDSLAPEQQILAESFDVPTAKRGDSLLDVIKYAKPTMLIGASTVAGLFTEEVVRAFHEGCGGKPIIMPLSNPTSKCEVSASDAYAWTNGECVFASGSPFDPVEYEGTKYYPSQCNNMFVFPGLGLGASVAEARVVTDAMLRAASEACANSVNVEEMARGQVFPSVDRIRDVSLDVAVATVESALRDGLATREELLRPGVDVRAFVEAKSYFPAYVPVVTDPGFFDN</sequence>
<evidence type="ECO:0000256" key="3">
    <source>
        <dbReference type="ARBA" id="ARBA00022723"/>
    </source>
</evidence>
<evidence type="ECO:0000259" key="9">
    <source>
        <dbReference type="SMART" id="SM01274"/>
    </source>
</evidence>
<accession>A0A8J2WU77</accession>
<evidence type="ECO:0000256" key="5">
    <source>
        <dbReference type="PIRSR" id="PIRSR000106-1"/>
    </source>
</evidence>
<dbReference type="SMART" id="SM01274">
    <property type="entry name" value="malic"/>
    <property type="match status" value="1"/>
</dbReference>
<dbReference type="Pfam" id="PF00390">
    <property type="entry name" value="malic"/>
    <property type="match status" value="1"/>
</dbReference>
<feature type="binding site" evidence="6">
    <location>
        <position position="515"/>
    </location>
    <ligand>
        <name>(S)-malate</name>
        <dbReference type="ChEBI" id="CHEBI:15589"/>
    </ligand>
</feature>
<evidence type="ECO:0000259" key="8">
    <source>
        <dbReference type="SMART" id="SM00919"/>
    </source>
</evidence>
<dbReference type="PIRSF" id="PIRSF000106">
    <property type="entry name" value="ME"/>
    <property type="match status" value="1"/>
</dbReference>
<dbReference type="FunFam" id="3.40.50.720:FF:000182">
    <property type="entry name" value="NAD-dependent malic enzyme"/>
    <property type="match status" value="1"/>
</dbReference>
<dbReference type="InterPro" id="IPR012302">
    <property type="entry name" value="Malic_NAD-bd"/>
</dbReference>
<dbReference type="Gene3D" id="3.40.50.720">
    <property type="entry name" value="NAD(P)-binding Rossmann-like Domain"/>
    <property type="match status" value="1"/>
</dbReference>